<organism evidence="5">
    <name type="scientific">Hyalella azteca</name>
    <name type="common">Amphipod</name>
    <dbReference type="NCBI Taxonomy" id="294128"/>
    <lineage>
        <taxon>Eukaryota</taxon>
        <taxon>Metazoa</taxon>
        <taxon>Ecdysozoa</taxon>
        <taxon>Arthropoda</taxon>
        <taxon>Crustacea</taxon>
        <taxon>Multicrustacea</taxon>
        <taxon>Malacostraca</taxon>
        <taxon>Eumalacostraca</taxon>
        <taxon>Peracarida</taxon>
        <taxon>Amphipoda</taxon>
        <taxon>Senticaudata</taxon>
        <taxon>Talitrida</taxon>
        <taxon>Talitroidea</taxon>
        <taxon>Hyalellidae</taxon>
        <taxon>Hyalella</taxon>
    </lineage>
</organism>
<dbReference type="Proteomes" id="UP000711488">
    <property type="component" value="Unassembled WGS sequence"/>
</dbReference>
<dbReference type="GO" id="GO:0008045">
    <property type="term" value="P:motor neuron axon guidance"/>
    <property type="evidence" value="ECO:0007669"/>
    <property type="project" value="TreeGrafter"/>
</dbReference>
<protein>
    <recommendedName>
        <fullName evidence="4">Teneurin TTR-like domain-containing protein</fullName>
    </recommendedName>
</protein>
<proteinExistence type="predicted"/>
<dbReference type="InterPro" id="IPR008969">
    <property type="entry name" value="CarboxyPept-like_regulatory"/>
</dbReference>
<reference evidence="5" key="3">
    <citation type="submission" date="2019-06" db="EMBL/GenBank/DDBJ databases">
        <authorList>
            <person name="Poynton C."/>
            <person name="Hasenbein S."/>
            <person name="Benoit J.B."/>
            <person name="Sepulveda M.S."/>
            <person name="Poelchau M.F."/>
            <person name="Murali S.C."/>
            <person name="Chen S."/>
            <person name="Glastad K.M."/>
            <person name="Werren J.H."/>
            <person name="Vineis J.H."/>
            <person name="Bowen J.L."/>
            <person name="Friedrich M."/>
            <person name="Jones J."/>
            <person name="Robertson H.M."/>
            <person name="Feyereisen R."/>
            <person name="Mechler-Hickson A."/>
            <person name="Mathers N."/>
            <person name="Lee C.E."/>
            <person name="Colbourne J.K."/>
            <person name="Biales A."/>
            <person name="Johnston J.S."/>
            <person name="Wellborn G.A."/>
            <person name="Rosendale A.J."/>
            <person name="Cridge A.G."/>
            <person name="Munoz-Torres M.C."/>
            <person name="Bain P.A."/>
            <person name="Manny A.R."/>
            <person name="Major K.M."/>
            <person name="Lambert F.N."/>
            <person name="Vulpe C.D."/>
            <person name="Tuck P."/>
            <person name="Blalock B.J."/>
            <person name="Lin Y.-Y."/>
            <person name="Smith M.E."/>
            <person name="Ochoa-Acuna H."/>
            <person name="Chen M.-J.M."/>
            <person name="Childers C.P."/>
            <person name="Qu J."/>
            <person name="Dugan S."/>
            <person name="Lee S.L."/>
            <person name="Chao H."/>
            <person name="Dinh H."/>
            <person name="Han Y."/>
            <person name="Doddapaneni H."/>
            <person name="Worley K.C."/>
            <person name="Muzny D.M."/>
            <person name="Gibbs R.A."/>
            <person name="Richards S."/>
        </authorList>
    </citation>
    <scope>NUCLEOTIDE SEQUENCE</scope>
    <source>
        <strain evidence="5">HAZT.00-mixed</strain>
        <tissue evidence="5">Whole organism</tissue>
    </source>
</reference>
<keyword evidence="2" id="KW-0677">Repeat</keyword>
<evidence type="ECO:0000256" key="2">
    <source>
        <dbReference type="ARBA" id="ARBA00022737"/>
    </source>
</evidence>
<name>A0A6A0HBN0_HYAAZ</name>
<evidence type="ECO:0000313" key="5">
    <source>
        <dbReference type="EMBL" id="KAA0203176.1"/>
    </source>
</evidence>
<dbReference type="Gene3D" id="2.60.40.1120">
    <property type="entry name" value="Carboxypeptidase-like, regulatory domain"/>
    <property type="match status" value="1"/>
</dbReference>
<feature type="domain" description="Teneurin TTR-like" evidence="4">
    <location>
        <begin position="101"/>
        <end position="183"/>
    </location>
</feature>
<dbReference type="PANTHER" id="PTHR11219">
    <property type="entry name" value="TENEURIN AND N-ACETYLGLUCOSAMINE-1-PHOSPHODIESTER ALPHA-N-ACETYLGLUCOSAMINIDASE"/>
    <property type="match status" value="1"/>
</dbReference>
<gene>
    <name evidence="5" type="ORF">HAZT_HAZT011068</name>
</gene>
<dbReference type="InterPro" id="IPR051216">
    <property type="entry name" value="Teneurin"/>
</dbReference>
<evidence type="ECO:0000256" key="3">
    <source>
        <dbReference type="ARBA" id="ARBA00023157"/>
    </source>
</evidence>
<dbReference type="AlphaFoldDB" id="A0A6A0HBN0"/>
<dbReference type="PANTHER" id="PTHR11219:SF69">
    <property type="entry name" value="TENEURIN-A"/>
    <property type="match status" value="1"/>
</dbReference>
<sequence>MVSTDPVEVLLRRQPMAVTASFFQRVKFLIEDRNVQSFARASEFLENFYIKVITHDPSDIFLMKYSPAIGELSCELFEGLQRSVSGRTMAKKPLQKKAIRARVSVIRGRVVSANGEGIVGVRTSVDKQSKYGLTATRKGGWFDLLLNGGGAVTLQFQRANFQPKTVTVPVIWNDIVVLDPIVLTLKSLTEEEKPTSIVGSQWSSPCLAHDSAAMRPQVVSTHLPHTVGGAAQQTVVFSEMQHQQPAL</sequence>
<reference evidence="5" key="1">
    <citation type="submission" date="2014-08" db="EMBL/GenBank/DDBJ databases">
        <authorList>
            <person name="Murali S."/>
            <person name="Richards S."/>
            <person name="Bandaranaike D."/>
            <person name="Bellair M."/>
            <person name="Blankenburg K."/>
            <person name="Chao H."/>
            <person name="Dinh H."/>
            <person name="Doddapaneni H."/>
            <person name="Dugan-Rocha S."/>
            <person name="Elkadiri S."/>
            <person name="Gnanaolivu R."/>
            <person name="Hughes D."/>
            <person name="Lee S."/>
            <person name="Li M."/>
            <person name="Ming W."/>
            <person name="Munidasa M."/>
            <person name="Muniz J."/>
            <person name="Nguyen L."/>
            <person name="Osuji N."/>
            <person name="Pu L.-L."/>
            <person name="Puazo M."/>
            <person name="Skinner E."/>
            <person name="Qu C."/>
            <person name="Quiroz J."/>
            <person name="Raj R."/>
            <person name="Weissenberger G."/>
            <person name="Xin Y."/>
            <person name="Zou X."/>
            <person name="Han Y."/>
            <person name="Worley K."/>
            <person name="Muzny D."/>
            <person name="Gibbs R."/>
        </authorList>
    </citation>
    <scope>NUCLEOTIDE SEQUENCE</scope>
    <source>
        <strain evidence="5">HAZT.00-mixed</strain>
        <tissue evidence="5">Whole organism</tissue>
    </source>
</reference>
<dbReference type="SUPFAM" id="SSF49464">
    <property type="entry name" value="Carboxypeptidase regulatory domain-like"/>
    <property type="match status" value="1"/>
</dbReference>
<keyword evidence="3" id="KW-1015">Disulfide bond</keyword>
<accession>A0A6A0HBN0</accession>
<evidence type="ECO:0000256" key="1">
    <source>
        <dbReference type="ARBA" id="ARBA00022536"/>
    </source>
</evidence>
<evidence type="ECO:0000259" key="4">
    <source>
        <dbReference type="Pfam" id="PF25020"/>
    </source>
</evidence>
<keyword evidence="1" id="KW-0245">EGF-like domain</keyword>
<reference evidence="5" key="2">
    <citation type="journal article" date="2018" name="Environ. Sci. Technol.">
        <title>The Toxicogenome of Hyalella azteca: A Model for Sediment Ecotoxicology and Evolutionary Toxicology.</title>
        <authorList>
            <person name="Poynton H.C."/>
            <person name="Hasenbein S."/>
            <person name="Benoit J.B."/>
            <person name="Sepulveda M.S."/>
            <person name="Poelchau M.F."/>
            <person name="Hughes D.S.T."/>
            <person name="Murali S.C."/>
            <person name="Chen S."/>
            <person name="Glastad K.M."/>
            <person name="Goodisman M.A.D."/>
            <person name="Werren J.H."/>
            <person name="Vineis J.H."/>
            <person name="Bowen J.L."/>
            <person name="Friedrich M."/>
            <person name="Jones J."/>
            <person name="Robertson H.M."/>
            <person name="Feyereisen R."/>
            <person name="Mechler-Hickson A."/>
            <person name="Mathers N."/>
            <person name="Lee C.E."/>
            <person name="Colbourne J.K."/>
            <person name="Biales A."/>
            <person name="Johnston J.S."/>
            <person name="Wellborn G.A."/>
            <person name="Rosendale A.J."/>
            <person name="Cridge A.G."/>
            <person name="Munoz-Torres M.C."/>
            <person name="Bain P.A."/>
            <person name="Manny A.R."/>
            <person name="Major K.M."/>
            <person name="Lambert F.N."/>
            <person name="Vulpe C.D."/>
            <person name="Tuck P."/>
            <person name="Blalock B.J."/>
            <person name="Lin Y.Y."/>
            <person name="Smith M.E."/>
            <person name="Ochoa-Acuna H."/>
            <person name="Chen M.M."/>
            <person name="Childers C.P."/>
            <person name="Qu J."/>
            <person name="Dugan S."/>
            <person name="Lee S.L."/>
            <person name="Chao H."/>
            <person name="Dinh H."/>
            <person name="Han Y."/>
            <person name="Doddapaneni H."/>
            <person name="Worley K.C."/>
            <person name="Muzny D.M."/>
            <person name="Gibbs R.A."/>
            <person name="Richards S."/>
        </authorList>
    </citation>
    <scope>NUCLEOTIDE SEQUENCE</scope>
    <source>
        <strain evidence="5">HAZT.00-mixed</strain>
        <tissue evidence="5">Whole organism</tissue>
    </source>
</reference>
<dbReference type="InterPro" id="IPR056820">
    <property type="entry name" value="TEN_TTR-like"/>
</dbReference>
<dbReference type="EMBL" id="JQDR03002238">
    <property type="protein sequence ID" value="KAA0203176.1"/>
    <property type="molecule type" value="Genomic_DNA"/>
</dbReference>
<dbReference type="Pfam" id="PF25020">
    <property type="entry name" value="TTR_TEN1-4"/>
    <property type="match status" value="1"/>
</dbReference>
<comment type="caution">
    <text evidence="5">The sequence shown here is derived from an EMBL/GenBank/DDBJ whole genome shotgun (WGS) entry which is preliminary data.</text>
</comment>